<sequence>MATIKIKQVKSKIKCPKTQKLTLEALGLKKVNAVVEHEDTPAILGMVEKVKHLVVVEK</sequence>
<evidence type="ECO:0000259" key="6">
    <source>
        <dbReference type="Pfam" id="PF00327"/>
    </source>
</evidence>
<evidence type="ECO:0000256" key="3">
    <source>
        <dbReference type="ARBA" id="ARBA00022980"/>
    </source>
</evidence>
<dbReference type="EMBL" id="BDCR01000001">
    <property type="protein sequence ID" value="GAT62383.1"/>
    <property type="molecule type" value="Genomic_DNA"/>
</dbReference>
<keyword evidence="4 5" id="KW-0687">Ribonucleoprotein</keyword>
<dbReference type="PANTHER" id="PTHR15892">
    <property type="entry name" value="MITOCHONDRIAL RIBOSOMAL PROTEIN L30"/>
    <property type="match status" value="1"/>
</dbReference>
<evidence type="ECO:0000313" key="7">
    <source>
        <dbReference type="EMBL" id="GAT62383.1"/>
    </source>
</evidence>
<evidence type="ECO:0000256" key="1">
    <source>
        <dbReference type="ARBA" id="ARBA00007594"/>
    </source>
</evidence>
<protein>
    <recommendedName>
        <fullName evidence="5">Large ribosomal subunit protein uL30</fullName>
    </recommendedName>
</protein>
<proteinExistence type="inferred from homology"/>
<dbReference type="STRING" id="681398.PJIAN_1976"/>
<dbReference type="PIRSF" id="PIRSF002211">
    <property type="entry name" value="Ribosomal_L30_bac-type"/>
    <property type="match status" value="1"/>
</dbReference>
<comment type="subunit">
    <text evidence="2 5">Part of the 50S ribosomal subunit.</text>
</comment>
<evidence type="ECO:0000256" key="2">
    <source>
        <dbReference type="ARBA" id="ARBA00011838"/>
    </source>
</evidence>
<dbReference type="AlphaFoldDB" id="A0A170Z720"/>
<dbReference type="InterPro" id="IPR016082">
    <property type="entry name" value="Ribosomal_uL30_ferredoxin-like"/>
</dbReference>
<dbReference type="GO" id="GO:0003735">
    <property type="term" value="F:structural constituent of ribosome"/>
    <property type="evidence" value="ECO:0007669"/>
    <property type="project" value="InterPro"/>
</dbReference>
<comment type="caution">
    <text evidence="7">The sequence shown here is derived from an EMBL/GenBank/DDBJ whole genome shotgun (WGS) entry which is preliminary data.</text>
</comment>
<evidence type="ECO:0000256" key="4">
    <source>
        <dbReference type="ARBA" id="ARBA00023274"/>
    </source>
</evidence>
<dbReference type="GO" id="GO:0006412">
    <property type="term" value="P:translation"/>
    <property type="evidence" value="ECO:0007669"/>
    <property type="project" value="UniProtKB-UniRule"/>
</dbReference>
<dbReference type="InterPro" id="IPR005996">
    <property type="entry name" value="Ribosomal_uL30_bac-type"/>
</dbReference>
<dbReference type="CDD" id="cd01658">
    <property type="entry name" value="Ribosomal_L30"/>
    <property type="match status" value="1"/>
</dbReference>
<dbReference type="PANTHER" id="PTHR15892:SF2">
    <property type="entry name" value="LARGE RIBOSOMAL SUBUNIT PROTEIN UL30M"/>
    <property type="match status" value="1"/>
</dbReference>
<reference evidence="8" key="1">
    <citation type="submission" date="2016-04" db="EMBL/GenBank/DDBJ databases">
        <title>Draft genome sequence of Paludibacter jiangxiensis strain NM7.</title>
        <authorList>
            <person name="Qiu Y."/>
            <person name="Matsuura N."/>
            <person name="Ohashi A."/>
            <person name="Tourlousse M.D."/>
            <person name="Sekiguchi Y."/>
        </authorList>
    </citation>
    <scope>NUCLEOTIDE SEQUENCE [LARGE SCALE GENOMIC DNA]</scope>
    <source>
        <strain evidence="8">NM7</strain>
    </source>
</reference>
<accession>A0A170Z720</accession>
<reference evidence="8" key="2">
    <citation type="journal article" date="2017" name="Genome Announc.">
        <title>Draft genome sequence of Paludibacter jiangxiensis NM7(T), a propionate-producing fermentative bacterium.</title>
        <authorList>
            <person name="Qiu Y.-L."/>
            <person name="Tourlousse D.M."/>
            <person name="Matsuura N."/>
            <person name="Ohashi A."/>
            <person name="Sekiguchi Y."/>
        </authorList>
    </citation>
    <scope>NUCLEOTIDE SEQUENCE [LARGE SCALE GENOMIC DNA]</scope>
    <source>
        <strain evidence="8">NM7</strain>
    </source>
</reference>
<dbReference type="HAMAP" id="MF_01371_B">
    <property type="entry name" value="Ribosomal_uL30_B"/>
    <property type="match status" value="1"/>
</dbReference>
<comment type="similarity">
    <text evidence="1 5">Belongs to the universal ribosomal protein uL30 family.</text>
</comment>
<feature type="domain" description="Large ribosomal subunit protein uL30-like ferredoxin-like fold" evidence="6">
    <location>
        <begin position="4"/>
        <end position="54"/>
    </location>
</feature>
<dbReference type="NCBIfam" id="TIGR01308">
    <property type="entry name" value="rpmD_bact"/>
    <property type="match status" value="1"/>
</dbReference>
<dbReference type="SUPFAM" id="SSF55129">
    <property type="entry name" value="Ribosomal protein L30p/L7e"/>
    <property type="match status" value="1"/>
</dbReference>
<dbReference type="RefSeq" id="WP_068702515.1">
    <property type="nucleotide sequence ID" value="NZ_BDCR01000001.1"/>
</dbReference>
<keyword evidence="8" id="KW-1185">Reference proteome</keyword>
<evidence type="ECO:0000256" key="5">
    <source>
        <dbReference type="HAMAP-Rule" id="MF_01371"/>
    </source>
</evidence>
<dbReference type="OrthoDB" id="9812790at2"/>
<dbReference type="GO" id="GO:0022625">
    <property type="term" value="C:cytosolic large ribosomal subunit"/>
    <property type="evidence" value="ECO:0007669"/>
    <property type="project" value="TreeGrafter"/>
</dbReference>
<dbReference type="InterPro" id="IPR036919">
    <property type="entry name" value="Ribo_uL30_ferredoxin-like_sf"/>
</dbReference>
<gene>
    <name evidence="5" type="primary">rpmD</name>
    <name evidence="7" type="ORF">PJIAN_1976</name>
</gene>
<dbReference type="Proteomes" id="UP000076586">
    <property type="component" value="Unassembled WGS sequence"/>
</dbReference>
<dbReference type="Pfam" id="PF00327">
    <property type="entry name" value="Ribosomal_L30"/>
    <property type="match status" value="1"/>
</dbReference>
<name>A0A170Z720_9BACT</name>
<keyword evidence="3 5" id="KW-0689">Ribosomal protein</keyword>
<dbReference type="Gene3D" id="3.30.1390.20">
    <property type="entry name" value="Ribosomal protein L30, ferredoxin-like fold domain"/>
    <property type="match status" value="1"/>
</dbReference>
<evidence type="ECO:0000313" key="8">
    <source>
        <dbReference type="Proteomes" id="UP000076586"/>
    </source>
</evidence>
<organism evidence="7 8">
    <name type="scientific">Paludibacter jiangxiensis</name>
    <dbReference type="NCBI Taxonomy" id="681398"/>
    <lineage>
        <taxon>Bacteria</taxon>
        <taxon>Pseudomonadati</taxon>
        <taxon>Bacteroidota</taxon>
        <taxon>Bacteroidia</taxon>
        <taxon>Bacteroidales</taxon>
        <taxon>Paludibacteraceae</taxon>
        <taxon>Paludibacter</taxon>
    </lineage>
</organism>
<dbReference type="FunFam" id="3.30.1390.20:FF:000001">
    <property type="entry name" value="50S ribosomal protein L30"/>
    <property type="match status" value="1"/>
</dbReference>